<reference evidence="1 2" key="1">
    <citation type="submission" date="2023-04" db="EMBL/GenBank/DDBJ databases">
        <title>A long-awaited taxogenomic arrangement of the family Halomonadaceae.</title>
        <authorList>
            <person name="De La Haba R."/>
            <person name="Chuvochina M."/>
            <person name="Wittouck S."/>
            <person name="Arahal D.R."/>
            <person name="Sanchez-Porro C."/>
            <person name="Hugenholtz P."/>
            <person name="Ventosa A."/>
        </authorList>
    </citation>
    <scope>NUCLEOTIDE SEQUENCE [LARGE SCALE GENOMIC DNA]</scope>
    <source>
        <strain evidence="1 2">DSM 18042</strain>
    </source>
</reference>
<feature type="non-terminal residue" evidence="1">
    <location>
        <position position="1"/>
    </location>
</feature>
<organism evidence="1 2">
    <name type="scientific">Vreelandella gomseomensis</name>
    <dbReference type="NCBI Taxonomy" id="370766"/>
    <lineage>
        <taxon>Bacteria</taxon>
        <taxon>Pseudomonadati</taxon>
        <taxon>Pseudomonadota</taxon>
        <taxon>Gammaproteobacteria</taxon>
        <taxon>Oceanospirillales</taxon>
        <taxon>Halomonadaceae</taxon>
        <taxon>Vreelandella</taxon>
    </lineage>
</organism>
<proteinExistence type="predicted"/>
<accession>A0ABU1GG67</accession>
<evidence type="ECO:0000313" key="2">
    <source>
        <dbReference type="Proteomes" id="UP001269267"/>
    </source>
</evidence>
<comment type="caution">
    <text evidence="1">The sequence shown here is derived from an EMBL/GenBank/DDBJ whole genome shotgun (WGS) entry which is preliminary data.</text>
</comment>
<sequence>RSSVQSSEYDMDTTPYRFGQVLHSEFAAERFYEEEKVSEEEILEISEMVEFLFEELKNSNIDDVSRLLLLEEIERIRHALANYRIKGAKGVKEALQATLGSVMVNKEQLKPLAEKSPEILDRLAKLLDKLDAFSSKAIKLHKVLSKPISYMLSFAKDEESA</sequence>
<protein>
    <submittedName>
        <fullName evidence="1">Uncharacterized protein</fullName>
    </submittedName>
</protein>
<dbReference type="Proteomes" id="UP001269267">
    <property type="component" value="Unassembled WGS sequence"/>
</dbReference>
<gene>
    <name evidence="1" type="ORF">QC815_16330</name>
</gene>
<dbReference type="EMBL" id="JARWAI010000015">
    <property type="protein sequence ID" value="MDR5876478.1"/>
    <property type="molecule type" value="Genomic_DNA"/>
</dbReference>
<keyword evidence="2" id="KW-1185">Reference proteome</keyword>
<name>A0ABU1GG67_9GAMM</name>
<evidence type="ECO:0000313" key="1">
    <source>
        <dbReference type="EMBL" id="MDR5876478.1"/>
    </source>
</evidence>